<dbReference type="PROSITE" id="PS50835">
    <property type="entry name" value="IG_LIKE"/>
    <property type="match status" value="1"/>
</dbReference>
<dbReference type="InterPro" id="IPR013783">
    <property type="entry name" value="Ig-like_fold"/>
</dbReference>
<evidence type="ECO:0000313" key="3">
    <source>
        <dbReference type="EMBL" id="RMX56172.1"/>
    </source>
</evidence>
<feature type="chain" id="PRO_5018322495" description="Ig-like domain-containing protein" evidence="1">
    <location>
        <begin position="27"/>
        <end position="182"/>
    </location>
</feature>
<proteinExistence type="predicted"/>
<dbReference type="InterPro" id="IPR036179">
    <property type="entry name" value="Ig-like_dom_sf"/>
</dbReference>
<dbReference type="Gene3D" id="2.60.40.10">
    <property type="entry name" value="Immunoglobulins"/>
    <property type="match status" value="1"/>
</dbReference>
<evidence type="ECO:0000313" key="4">
    <source>
        <dbReference type="Proteomes" id="UP000275408"/>
    </source>
</evidence>
<gene>
    <name evidence="3" type="ORF">pdam_00022637</name>
</gene>
<name>A0A3M6UR89_POCDA</name>
<dbReference type="SMART" id="SM00409">
    <property type="entry name" value="IG"/>
    <property type="match status" value="1"/>
</dbReference>
<comment type="caution">
    <text evidence="3">The sequence shown here is derived from an EMBL/GenBank/DDBJ whole genome shotgun (WGS) entry which is preliminary data.</text>
</comment>
<dbReference type="InterPro" id="IPR003599">
    <property type="entry name" value="Ig_sub"/>
</dbReference>
<feature type="signal peptide" evidence="1">
    <location>
        <begin position="1"/>
        <end position="26"/>
    </location>
</feature>
<protein>
    <recommendedName>
        <fullName evidence="2">Ig-like domain-containing protein</fullName>
    </recommendedName>
</protein>
<dbReference type="Proteomes" id="UP000275408">
    <property type="component" value="Unassembled WGS sequence"/>
</dbReference>
<sequence>MKVAYASYSVIVTVAIIASLGRPIWCQTCGTEAYGGSPSVDFYVTTPDKSPHTSEMKHLDKAVTVQLGSNVTLVCTAKMPLGFPPYLRSYLEPNLIKLFVNYSFIREFNCDKKPRKVKTCSLSLVNVKPGDKGKYFCQAVNELGCTYKQLKVAITGGEQEGQEPGIRQGRKTILSKFKRSLA</sequence>
<dbReference type="AlphaFoldDB" id="A0A3M6UR89"/>
<reference evidence="3 4" key="1">
    <citation type="journal article" date="2018" name="Sci. Rep.">
        <title>Comparative analysis of the Pocillopora damicornis genome highlights role of immune system in coral evolution.</title>
        <authorList>
            <person name="Cunning R."/>
            <person name="Bay R.A."/>
            <person name="Gillette P."/>
            <person name="Baker A.C."/>
            <person name="Traylor-Knowles N."/>
        </authorList>
    </citation>
    <scope>NUCLEOTIDE SEQUENCE [LARGE SCALE GENOMIC DNA]</scope>
    <source>
        <strain evidence="3">RSMAS</strain>
        <tissue evidence="3">Whole animal</tissue>
    </source>
</reference>
<evidence type="ECO:0000256" key="1">
    <source>
        <dbReference type="SAM" id="SignalP"/>
    </source>
</evidence>
<feature type="domain" description="Ig-like" evidence="2">
    <location>
        <begin position="51"/>
        <end position="155"/>
    </location>
</feature>
<evidence type="ECO:0000259" key="2">
    <source>
        <dbReference type="PROSITE" id="PS50835"/>
    </source>
</evidence>
<accession>A0A3M6UR89</accession>
<dbReference type="SUPFAM" id="SSF48726">
    <property type="entry name" value="Immunoglobulin"/>
    <property type="match status" value="1"/>
</dbReference>
<keyword evidence="4" id="KW-1185">Reference proteome</keyword>
<dbReference type="OrthoDB" id="5976178at2759"/>
<organism evidence="3 4">
    <name type="scientific">Pocillopora damicornis</name>
    <name type="common">Cauliflower coral</name>
    <name type="synonym">Millepora damicornis</name>
    <dbReference type="NCBI Taxonomy" id="46731"/>
    <lineage>
        <taxon>Eukaryota</taxon>
        <taxon>Metazoa</taxon>
        <taxon>Cnidaria</taxon>
        <taxon>Anthozoa</taxon>
        <taxon>Hexacorallia</taxon>
        <taxon>Scleractinia</taxon>
        <taxon>Astrocoeniina</taxon>
        <taxon>Pocilloporidae</taxon>
        <taxon>Pocillopora</taxon>
    </lineage>
</organism>
<dbReference type="EMBL" id="RCHS01000897">
    <property type="protein sequence ID" value="RMX56172.1"/>
    <property type="molecule type" value="Genomic_DNA"/>
</dbReference>
<keyword evidence="1" id="KW-0732">Signal</keyword>
<dbReference type="InterPro" id="IPR007110">
    <property type="entry name" value="Ig-like_dom"/>
</dbReference>